<keyword evidence="2" id="KW-1185">Reference proteome</keyword>
<dbReference type="AlphaFoldDB" id="A0A8H3ZDD8"/>
<evidence type="ECO:0000313" key="2">
    <source>
        <dbReference type="Proteomes" id="UP000434172"/>
    </source>
</evidence>
<comment type="caution">
    <text evidence="1">The sequence shown here is derived from an EMBL/GenBank/DDBJ whole genome shotgun (WGS) entry which is preliminary data.</text>
</comment>
<protein>
    <submittedName>
        <fullName evidence="1">Uncharacterized protein</fullName>
    </submittedName>
</protein>
<reference evidence="1 2" key="1">
    <citation type="submission" date="2019-12" db="EMBL/GenBank/DDBJ databases">
        <title>A genome sequence resource for the geographically widespread anthracnose pathogen Colletotrichum asianum.</title>
        <authorList>
            <person name="Meng Y."/>
        </authorList>
    </citation>
    <scope>NUCLEOTIDE SEQUENCE [LARGE SCALE GENOMIC DNA]</scope>
    <source>
        <strain evidence="1 2">ICMP 18580</strain>
    </source>
</reference>
<name>A0A8H3ZDD8_9PEZI</name>
<evidence type="ECO:0000313" key="1">
    <source>
        <dbReference type="EMBL" id="KAF0314933.1"/>
    </source>
</evidence>
<gene>
    <name evidence="1" type="ORF">GQ607_017835</name>
</gene>
<feature type="non-terminal residue" evidence="1">
    <location>
        <position position="1"/>
    </location>
</feature>
<accession>A0A8H3ZDD8</accession>
<dbReference type="Proteomes" id="UP000434172">
    <property type="component" value="Unassembled WGS sequence"/>
</dbReference>
<proteinExistence type="predicted"/>
<sequence>MLDTGGIPDAQSLCASVVCLALDRLGRRRGRDTSLAADRMQYDGRLRDTWRRFGHIETGPPSTNLLRLQTKVKPPCQVSVAWADQVRASCGSAVPTIPWSGLVLSDFAFTGPPDGWAVDGWFVRASSLLLEDSAVVEGGKQTWDNNQDGDRISR</sequence>
<organism evidence="1 2">
    <name type="scientific">Colletotrichum asianum</name>
    <dbReference type="NCBI Taxonomy" id="702518"/>
    <lineage>
        <taxon>Eukaryota</taxon>
        <taxon>Fungi</taxon>
        <taxon>Dikarya</taxon>
        <taxon>Ascomycota</taxon>
        <taxon>Pezizomycotina</taxon>
        <taxon>Sordariomycetes</taxon>
        <taxon>Hypocreomycetidae</taxon>
        <taxon>Glomerellales</taxon>
        <taxon>Glomerellaceae</taxon>
        <taxon>Colletotrichum</taxon>
        <taxon>Colletotrichum gloeosporioides species complex</taxon>
    </lineage>
</organism>
<dbReference type="EMBL" id="WOWK01000265">
    <property type="protein sequence ID" value="KAF0314933.1"/>
    <property type="molecule type" value="Genomic_DNA"/>
</dbReference>